<evidence type="ECO:0000256" key="1">
    <source>
        <dbReference type="SAM" id="Phobius"/>
    </source>
</evidence>
<dbReference type="EMBL" id="BMEY01000001">
    <property type="protein sequence ID" value="GGA60101.1"/>
    <property type="molecule type" value="Genomic_DNA"/>
</dbReference>
<accession>A0A916RJU9</accession>
<feature type="transmembrane region" description="Helical" evidence="1">
    <location>
        <begin position="39"/>
        <end position="60"/>
    </location>
</feature>
<proteinExistence type="predicted"/>
<comment type="caution">
    <text evidence="2">The sequence shown here is derived from an EMBL/GenBank/DDBJ whole genome shotgun (WGS) entry which is preliminary data.</text>
</comment>
<feature type="transmembrane region" description="Helical" evidence="1">
    <location>
        <begin position="6"/>
        <end position="27"/>
    </location>
</feature>
<keyword evidence="1" id="KW-1133">Transmembrane helix</keyword>
<dbReference type="RefSeq" id="WP_188382645.1">
    <property type="nucleotide sequence ID" value="NZ_BMEY01000001.1"/>
</dbReference>
<reference evidence="2" key="1">
    <citation type="journal article" date="2014" name="Int. J. Syst. Evol. Microbiol.">
        <title>Complete genome sequence of Corynebacterium casei LMG S-19264T (=DSM 44701T), isolated from a smear-ripened cheese.</title>
        <authorList>
            <consortium name="US DOE Joint Genome Institute (JGI-PGF)"/>
            <person name="Walter F."/>
            <person name="Albersmeier A."/>
            <person name="Kalinowski J."/>
            <person name="Ruckert C."/>
        </authorList>
    </citation>
    <scope>NUCLEOTIDE SEQUENCE</scope>
    <source>
        <strain evidence="2">CGMCC 1.12408</strain>
    </source>
</reference>
<dbReference type="AlphaFoldDB" id="A0A916RJU9"/>
<reference evidence="2" key="2">
    <citation type="submission" date="2020-09" db="EMBL/GenBank/DDBJ databases">
        <authorList>
            <person name="Sun Q."/>
            <person name="Zhou Y."/>
        </authorList>
    </citation>
    <scope>NUCLEOTIDE SEQUENCE</scope>
    <source>
        <strain evidence="2">CGMCC 1.12408</strain>
    </source>
</reference>
<gene>
    <name evidence="2" type="ORF">GCM10008025_00170</name>
</gene>
<protein>
    <submittedName>
        <fullName evidence="2">Uncharacterized protein</fullName>
    </submittedName>
</protein>
<evidence type="ECO:0000313" key="2">
    <source>
        <dbReference type="EMBL" id="GGA60101.1"/>
    </source>
</evidence>
<organism evidence="2 3">
    <name type="scientific">Ornithinibacillus halotolerans</name>
    <dbReference type="NCBI Taxonomy" id="1274357"/>
    <lineage>
        <taxon>Bacteria</taxon>
        <taxon>Bacillati</taxon>
        <taxon>Bacillota</taxon>
        <taxon>Bacilli</taxon>
        <taxon>Bacillales</taxon>
        <taxon>Bacillaceae</taxon>
        <taxon>Ornithinibacillus</taxon>
    </lineage>
</organism>
<keyword evidence="3" id="KW-1185">Reference proteome</keyword>
<keyword evidence="1" id="KW-0812">Transmembrane</keyword>
<evidence type="ECO:0000313" key="3">
    <source>
        <dbReference type="Proteomes" id="UP000613512"/>
    </source>
</evidence>
<name>A0A916RJU9_9BACI</name>
<sequence>MSKGTLLFWVFFAMFLFMSYHFHFYFINPLLVNLFQSDVMDLVVFPIIFVPVSAILPKIAKNFFLANNPN</sequence>
<dbReference type="Proteomes" id="UP000613512">
    <property type="component" value="Unassembled WGS sequence"/>
</dbReference>
<keyword evidence="1" id="KW-0472">Membrane</keyword>